<proteinExistence type="predicted"/>
<dbReference type="EMBL" id="NDWU01000024">
    <property type="protein sequence ID" value="PUA31169.1"/>
    <property type="molecule type" value="Genomic_DNA"/>
</dbReference>
<comment type="caution">
    <text evidence="2">The sequence shown here is derived from an EMBL/GenBank/DDBJ whole genome shotgun (WGS) entry which is preliminary data.</text>
</comment>
<dbReference type="Proteomes" id="UP000244066">
    <property type="component" value="Unassembled WGS sequence"/>
</dbReference>
<accession>A0A2R7Y145</accession>
<evidence type="ECO:0000313" key="3">
    <source>
        <dbReference type="Proteomes" id="UP000244066"/>
    </source>
</evidence>
<reference evidence="2 3" key="1">
    <citation type="submission" date="2017-04" db="EMBL/GenBank/DDBJ databases">
        <title>Draft Aigarchaeota genome from a New Zealand hot spring.</title>
        <authorList>
            <person name="Reysenbach A.-L."/>
            <person name="Donaho J.A."/>
            <person name="Gerhart J."/>
            <person name="Kelley J.F."/>
            <person name="Kouba K."/>
            <person name="Podar M."/>
            <person name="Stott M."/>
        </authorList>
    </citation>
    <scope>NUCLEOTIDE SEQUENCE [LARGE SCALE GENOMIC DNA]</scope>
    <source>
        <strain evidence="2">NZ13_MG1</strain>
    </source>
</reference>
<dbReference type="AlphaFoldDB" id="A0A2R7Y145"/>
<dbReference type="InterPro" id="IPR001926">
    <property type="entry name" value="TrpB-like_PALP"/>
</dbReference>
<sequence length="138" mass="15732">MRASRCKTLRWSGLSRTIKLVCRSCSEEYESRLLYICPKCLGALEVNYEGVSVSRSSFESRERSIWRYLELLPIEDRGNVVDIGSGSTPLVRAYRLGEELGIRKLYIKNDTLNPTFSFKDRPTSVAVSKGSELGRDTW</sequence>
<name>A0A2R7Y145_9ARCH</name>
<dbReference type="SUPFAM" id="SSF53686">
    <property type="entry name" value="Tryptophan synthase beta subunit-like PLP-dependent enzymes"/>
    <property type="match status" value="1"/>
</dbReference>
<evidence type="ECO:0000313" key="2">
    <source>
        <dbReference type="EMBL" id="PUA31169.1"/>
    </source>
</evidence>
<organism evidence="2 3">
    <name type="scientific">Candidatus Terraquivivens tikiterensis</name>
    <dbReference type="NCBI Taxonomy" id="1980982"/>
    <lineage>
        <taxon>Archaea</taxon>
        <taxon>Nitrososphaerota</taxon>
        <taxon>Candidatus Wolframiiraptoraceae</taxon>
        <taxon>Candidatus Terraquivivens</taxon>
    </lineage>
</organism>
<protein>
    <recommendedName>
        <fullName evidence="1">Tryptophan synthase beta chain-like PALP domain-containing protein</fullName>
    </recommendedName>
</protein>
<gene>
    <name evidence="2" type="ORF">B9J98_07475</name>
</gene>
<dbReference type="InterPro" id="IPR036052">
    <property type="entry name" value="TrpB-like_PALP_sf"/>
</dbReference>
<evidence type="ECO:0000259" key="1">
    <source>
        <dbReference type="Pfam" id="PF00291"/>
    </source>
</evidence>
<dbReference type="Pfam" id="PF00291">
    <property type="entry name" value="PALP"/>
    <property type="match status" value="1"/>
</dbReference>
<feature type="domain" description="Tryptophan synthase beta chain-like PALP" evidence="1">
    <location>
        <begin position="84"/>
        <end position="129"/>
    </location>
</feature>
<dbReference type="Gene3D" id="3.40.50.1100">
    <property type="match status" value="1"/>
</dbReference>